<reference evidence="3" key="1">
    <citation type="submission" date="2021-01" db="EMBL/GenBank/DDBJ databases">
        <title>Whole genome shotgun sequence of Planobispora rosea NBRC 15558.</title>
        <authorList>
            <person name="Komaki H."/>
            <person name="Tamura T."/>
        </authorList>
    </citation>
    <scope>NUCLEOTIDE SEQUENCE</scope>
    <source>
        <strain evidence="3">NBRC 15558</strain>
    </source>
</reference>
<feature type="transmembrane region" description="Helical" evidence="1">
    <location>
        <begin position="15"/>
        <end position="41"/>
    </location>
</feature>
<keyword evidence="1" id="KW-0472">Membrane</keyword>
<keyword evidence="4" id="KW-1185">Reference proteome</keyword>
<proteinExistence type="predicted"/>
<accession>A0A8J3S7C3</accession>
<dbReference type="InterPro" id="IPR003675">
    <property type="entry name" value="Rce1/LyrA-like_dom"/>
</dbReference>
<feature type="transmembrane region" description="Helical" evidence="1">
    <location>
        <begin position="48"/>
        <end position="68"/>
    </location>
</feature>
<dbReference type="GO" id="GO:0080120">
    <property type="term" value="P:CAAX-box protein maturation"/>
    <property type="evidence" value="ECO:0007669"/>
    <property type="project" value="UniProtKB-ARBA"/>
</dbReference>
<dbReference type="Pfam" id="PF02517">
    <property type="entry name" value="Rce1-like"/>
    <property type="match status" value="1"/>
</dbReference>
<gene>
    <name evidence="3" type="ORF">Pro02_77100</name>
</gene>
<dbReference type="Proteomes" id="UP000655044">
    <property type="component" value="Unassembled WGS sequence"/>
</dbReference>
<name>A0A8J3S7C3_PLARO</name>
<organism evidence="3 4">
    <name type="scientific">Planobispora rosea</name>
    <dbReference type="NCBI Taxonomy" id="35762"/>
    <lineage>
        <taxon>Bacteria</taxon>
        <taxon>Bacillati</taxon>
        <taxon>Actinomycetota</taxon>
        <taxon>Actinomycetes</taxon>
        <taxon>Streptosporangiales</taxon>
        <taxon>Streptosporangiaceae</taxon>
        <taxon>Planobispora</taxon>
    </lineage>
</organism>
<evidence type="ECO:0000313" key="3">
    <source>
        <dbReference type="EMBL" id="GIH89302.1"/>
    </source>
</evidence>
<feature type="transmembrane region" description="Helical" evidence="1">
    <location>
        <begin position="213"/>
        <end position="232"/>
    </location>
</feature>
<sequence length="252" mass="27109">MIPNVMRSFISLHPIWFSTGVMAGRLLLIIGLALGTTALGFGGEWQGTFVNAAVTVAALGLTAWLGWWRETGLTTIRPSAWWPLIGPAVVVASYLPYGVDPARRDLLPFLLGITLVGVNEELFYRGVVQHALTPLGRWRCCLLVGALFGAGHVSRHFLQGASAVDTSLLVVETAVFGFAYAAVRYRTSALLPLIVLHAAEDIMLILNSERVPIVHTVAVTCALAAWGGVVLARRERPRDRRSAGETEAGAVT</sequence>
<dbReference type="AlphaFoldDB" id="A0A8J3S7C3"/>
<keyword evidence="1" id="KW-1133">Transmembrane helix</keyword>
<dbReference type="EMBL" id="BOOI01000128">
    <property type="protein sequence ID" value="GIH89302.1"/>
    <property type="molecule type" value="Genomic_DNA"/>
</dbReference>
<protein>
    <recommendedName>
        <fullName evidence="2">CAAX prenyl protease 2/Lysostaphin resistance protein A-like domain-containing protein</fullName>
    </recommendedName>
</protein>
<dbReference type="GO" id="GO:0004175">
    <property type="term" value="F:endopeptidase activity"/>
    <property type="evidence" value="ECO:0007669"/>
    <property type="project" value="UniProtKB-ARBA"/>
</dbReference>
<evidence type="ECO:0000313" key="4">
    <source>
        <dbReference type="Proteomes" id="UP000655044"/>
    </source>
</evidence>
<keyword evidence="1" id="KW-0812">Transmembrane</keyword>
<evidence type="ECO:0000259" key="2">
    <source>
        <dbReference type="Pfam" id="PF02517"/>
    </source>
</evidence>
<evidence type="ECO:0000256" key="1">
    <source>
        <dbReference type="SAM" id="Phobius"/>
    </source>
</evidence>
<comment type="caution">
    <text evidence="3">The sequence shown here is derived from an EMBL/GenBank/DDBJ whole genome shotgun (WGS) entry which is preliminary data.</text>
</comment>
<feature type="transmembrane region" description="Helical" evidence="1">
    <location>
        <begin position="80"/>
        <end position="99"/>
    </location>
</feature>
<feature type="domain" description="CAAX prenyl protease 2/Lysostaphin resistance protein A-like" evidence="2">
    <location>
        <begin position="106"/>
        <end position="203"/>
    </location>
</feature>